<reference evidence="2" key="1">
    <citation type="journal article" date="2023" name="G3 (Bethesda)">
        <title>Whole genome assemblies of Zophobas morio and Tenebrio molitor.</title>
        <authorList>
            <person name="Kaur S."/>
            <person name="Stinson S.A."/>
            <person name="diCenzo G.C."/>
        </authorList>
    </citation>
    <scope>NUCLEOTIDE SEQUENCE</scope>
    <source>
        <strain evidence="2">QUZm001</strain>
    </source>
</reference>
<dbReference type="CDD" id="cd07067">
    <property type="entry name" value="HP_PGM_like"/>
    <property type="match status" value="1"/>
</dbReference>
<comment type="similarity">
    <text evidence="1">In the C-terminal section; belongs to the phosphoglycerate mutase family.</text>
</comment>
<evidence type="ECO:0000256" key="1">
    <source>
        <dbReference type="ARBA" id="ARBA00008408"/>
    </source>
</evidence>
<dbReference type="Pfam" id="PF00300">
    <property type="entry name" value="His_Phos_1"/>
    <property type="match status" value="1"/>
</dbReference>
<keyword evidence="3" id="KW-1185">Reference proteome</keyword>
<dbReference type="Gene3D" id="3.40.50.1240">
    <property type="entry name" value="Phosphoglycerate mutase-like"/>
    <property type="match status" value="1"/>
</dbReference>
<organism evidence="2 3">
    <name type="scientific">Zophobas morio</name>
    <dbReference type="NCBI Taxonomy" id="2755281"/>
    <lineage>
        <taxon>Eukaryota</taxon>
        <taxon>Metazoa</taxon>
        <taxon>Ecdysozoa</taxon>
        <taxon>Arthropoda</taxon>
        <taxon>Hexapoda</taxon>
        <taxon>Insecta</taxon>
        <taxon>Pterygota</taxon>
        <taxon>Neoptera</taxon>
        <taxon>Endopterygota</taxon>
        <taxon>Coleoptera</taxon>
        <taxon>Polyphaga</taxon>
        <taxon>Cucujiformia</taxon>
        <taxon>Tenebrionidae</taxon>
        <taxon>Zophobas</taxon>
    </lineage>
</organism>
<evidence type="ECO:0000313" key="3">
    <source>
        <dbReference type="Proteomes" id="UP001168821"/>
    </source>
</evidence>
<gene>
    <name evidence="2" type="ORF">Zmor_011893</name>
</gene>
<sequence length="129" mass="15406">MGRFYFKKGPFYKQIAGFCYRNNYLYQISELYPEEFRSREKDKYNYRYPRGESYYDVVVRLEPIMLELERANNVLIIGHQAVLRCILAYFLGKSTEELPFMEVPLHSVLKISAMADDYHMQTVQSNISF</sequence>
<dbReference type="InterPro" id="IPR003094">
    <property type="entry name" value="6Pfruct_kin"/>
</dbReference>
<dbReference type="PANTHER" id="PTHR10606:SF44">
    <property type="entry name" value="6-PHOSPHOFRUCTO 2-KINASE_FRUCTOSE 2,6-BISPHOSPHATASE LONG FORM"/>
    <property type="match status" value="1"/>
</dbReference>
<evidence type="ECO:0000313" key="2">
    <source>
        <dbReference type="EMBL" id="KAJ3636244.1"/>
    </source>
</evidence>
<dbReference type="GO" id="GO:0005524">
    <property type="term" value="F:ATP binding"/>
    <property type="evidence" value="ECO:0007669"/>
    <property type="project" value="InterPro"/>
</dbReference>
<dbReference type="EMBL" id="JALNTZ010000349">
    <property type="protein sequence ID" value="KAJ3636244.1"/>
    <property type="molecule type" value="Genomic_DNA"/>
</dbReference>
<dbReference type="Proteomes" id="UP001168821">
    <property type="component" value="Unassembled WGS sequence"/>
</dbReference>
<accession>A0AA38HP74</accession>
<proteinExistence type="inferred from homology"/>
<dbReference type="PANTHER" id="PTHR10606">
    <property type="entry name" value="6-PHOSPHOFRUCTO-2-KINASE/FRUCTOSE-2,6-BISPHOSPHATASE"/>
    <property type="match status" value="1"/>
</dbReference>
<dbReference type="AlphaFoldDB" id="A0AA38HP74"/>
<dbReference type="InterPro" id="IPR013078">
    <property type="entry name" value="His_Pase_superF_clade-1"/>
</dbReference>
<dbReference type="GO" id="GO:0003873">
    <property type="term" value="F:6-phosphofructo-2-kinase activity"/>
    <property type="evidence" value="ECO:0007669"/>
    <property type="project" value="TreeGrafter"/>
</dbReference>
<name>A0AA38HP74_9CUCU</name>
<dbReference type="SUPFAM" id="SSF53254">
    <property type="entry name" value="Phosphoglycerate mutase-like"/>
    <property type="match status" value="1"/>
</dbReference>
<protein>
    <recommendedName>
        <fullName evidence="4">6-phosphofructo-2-kinase</fullName>
    </recommendedName>
</protein>
<dbReference type="GO" id="GO:0006003">
    <property type="term" value="P:fructose 2,6-bisphosphate metabolic process"/>
    <property type="evidence" value="ECO:0007669"/>
    <property type="project" value="InterPro"/>
</dbReference>
<dbReference type="GO" id="GO:0005829">
    <property type="term" value="C:cytosol"/>
    <property type="evidence" value="ECO:0007669"/>
    <property type="project" value="TreeGrafter"/>
</dbReference>
<dbReference type="InterPro" id="IPR029033">
    <property type="entry name" value="His_PPase_superfam"/>
</dbReference>
<dbReference type="GO" id="GO:0004331">
    <property type="term" value="F:fructose-2,6-bisphosphate 2-phosphatase activity"/>
    <property type="evidence" value="ECO:0007669"/>
    <property type="project" value="TreeGrafter"/>
</dbReference>
<evidence type="ECO:0008006" key="4">
    <source>
        <dbReference type="Google" id="ProtNLM"/>
    </source>
</evidence>
<comment type="caution">
    <text evidence="2">The sequence shown here is derived from an EMBL/GenBank/DDBJ whole genome shotgun (WGS) entry which is preliminary data.</text>
</comment>